<accession>A0A0A7GE59</accession>
<dbReference type="RefSeq" id="WP_048090434.1">
    <property type="nucleotide sequence ID" value="NZ_CP009552.1"/>
</dbReference>
<dbReference type="GO" id="GO:0009307">
    <property type="term" value="P:DNA restriction-modification system"/>
    <property type="evidence" value="ECO:0007669"/>
    <property type="project" value="InterPro"/>
</dbReference>
<dbReference type="Pfam" id="PF04471">
    <property type="entry name" value="Mrr_cat"/>
    <property type="match status" value="1"/>
</dbReference>
<dbReference type="eggNOG" id="arCOG04267">
    <property type="taxonomic scope" value="Archaea"/>
</dbReference>
<organism evidence="2 3">
    <name type="scientific">Geoglobus acetivorans</name>
    <dbReference type="NCBI Taxonomy" id="565033"/>
    <lineage>
        <taxon>Archaea</taxon>
        <taxon>Methanobacteriati</taxon>
        <taxon>Methanobacteriota</taxon>
        <taxon>Archaeoglobi</taxon>
        <taxon>Archaeoglobales</taxon>
        <taxon>Archaeoglobaceae</taxon>
        <taxon>Geoglobus</taxon>
    </lineage>
</organism>
<evidence type="ECO:0000313" key="2">
    <source>
        <dbReference type="EMBL" id="AIY89251.1"/>
    </source>
</evidence>
<dbReference type="SUPFAM" id="SSF52980">
    <property type="entry name" value="Restriction endonuclease-like"/>
    <property type="match status" value="1"/>
</dbReference>
<dbReference type="InterPro" id="IPR011856">
    <property type="entry name" value="tRNA_endonuc-like_dom_sf"/>
</dbReference>
<gene>
    <name evidence="2" type="ORF">GACE_0194</name>
</gene>
<proteinExistence type="predicted"/>
<dbReference type="HOGENOM" id="CLU_2204016_0_0_2"/>
<feature type="domain" description="Restriction endonuclease type IV Mrr" evidence="1">
    <location>
        <begin position="8"/>
        <end position="103"/>
    </location>
</feature>
<dbReference type="Gene3D" id="3.40.1350.10">
    <property type="match status" value="1"/>
</dbReference>
<sequence length="107" mass="12078">MPKCRKGKVVENRIGKRYEKAGYKVQYRKRTPEGEIDLIAKRKREKIAGEVKHSAKGRTVSSSEVAKIARKARRIKAKPTLILTGKTKLSSNAKKAAKKHGVRVKRL</sequence>
<dbReference type="InterPro" id="IPR011335">
    <property type="entry name" value="Restrct_endonuc-II-like"/>
</dbReference>
<dbReference type="GO" id="GO:0003677">
    <property type="term" value="F:DNA binding"/>
    <property type="evidence" value="ECO:0007669"/>
    <property type="project" value="InterPro"/>
</dbReference>
<dbReference type="KEGG" id="gac:GACE_0194"/>
<dbReference type="AlphaFoldDB" id="A0A0A7GE59"/>
<protein>
    <recommendedName>
        <fullName evidence="1">Restriction endonuclease type IV Mrr domain-containing protein</fullName>
    </recommendedName>
</protein>
<evidence type="ECO:0000259" key="1">
    <source>
        <dbReference type="Pfam" id="PF04471"/>
    </source>
</evidence>
<dbReference type="EMBL" id="CP009552">
    <property type="protein sequence ID" value="AIY89251.1"/>
    <property type="molecule type" value="Genomic_DNA"/>
</dbReference>
<dbReference type="GO" id="GO:0004519">
    <property type="term" value="F:endonuclease activity"/>
    <property type="evidence" value="ECO:0007669"/>
    <property type="project" value="InterPro"/>
</dbReference>
<dbReference type="Proteomes" id="UP000030624">
    <property type="component" value="Chromosome"/>
</dbReference>
<name>A0A0A7GE59_GEOAI</name>
<dbReference type="GeneID" id="24796795"/>
<reference evidence="2 3" key="1">
    <citation type="journal article" date="2015" name="Appl. Environ. Microbiol.">
        <title>The Geoglobus acetivorans genome: Fe(III) reduction, acetate utilization, autotrophic growth, and degradation of aromatic compounds in a hyperthermophilic archaeon.</title>
        <authorList>
            <person name="Mardanov A.V."/>
            <person name="Slododkina G.B."/>
            <person name="Slobodkin A.I."/>
            <person name="Beletsky A.V."/>
            <person name="Gavrilov S.N."/>
            <person name="Kublanov I.V."/>
            <person name="Bonch-Osmolovskaya E.A."/>
            <person name="Skryabin K.G."/>
            <person name="Ravin N.V."/>
        </authorList>
    </citation>
    <scope>NUCLEOTIDE SEQUENCE [LARGE SCALE GENOMIC DNA]</scope>
    <source>
        <strain evidence="2 3">SBH6</strain>
    </source>
</reference>
<dbReference type="STRING" id="565033.GACE_0194"/>
<evidence type="ECO:0000313" key="3">
    <source>
        <dbReference type="Proteomes" id="UP000030624"/>
    </source>
</evidence>
<dbReference type="InterPro" id="IPR007560">
    <property type="entry name" value="Restrct_endonuc_IV_Mrr"/>
</dbReference>